<gene>
    <name evidence="5" type="ORF">EVA99_00445</name>
</gene>
<organism evidence="5 6">
    <name type="scientific">SAR86 cluster bacterium</name>
    <dbReference type="NCBI Taxonomy" id="2030880"/>
    <lineage>
        <taxon>Bacteria</taxon>
        <taxon>Pseudomonadati</taxon>
        <taxon>Pseudomonadota</taxon>
        <taxon>Gammaproteobacteria</taxon>
        <taxon>SAR86 cluster</taxon>
    </lineage>
</organism>
<feature type="domain" description="Lumazine-binding" evidence="4">
    <location>
        <begin position="98"/>
        <end position="194"/>
    </location>
</feature>
<sequence>MFSGIVQEKGSIANLQKQNEVLSIEISCSENFVKDISVGDSVSVDGVCLTVTSKSSNSINFDAVNETLNRTIINNYIVGTKINLESSLKFGGSIGGHLMSGHIHQTAIIKEVLIIGDTKDLVIEVDAEWSKYLFEKGYVGLNGCSITIGQINERRFKVHIIPETLRSTNLDDLVFGDQVNLELDQNTITITDTTERLLRDKA</sequence>
<dbReference type="InterPro" id="IPR001783">
    <property type="entry name" value="Lumazine-bd"/>
</dbReference>
<dbReference type="InterPro" id="IPR026017">
    <property type="entry name" value="Lumazine-bd_dom"/>
</dbReference>
<evidence type="ECO:0000256" key="3">
    <source>
        <dbReference type="PROSITE-ProRule" id="PRU00524"/>
    </source>
</evidence>
<dbReference type="GO" id="GO:0009231">
    <property type="term" value="P:riboflavin biosynthetic process"/>
    <property type="evidence" value="ECO:0007669"/>
    <property type="project" value="TreeGrafter"/>
</dbReference>
<dbReference type="Pfam" id="PF00677">
    <property type="entry name" value="Lum_binding"/>
    <property type="match status" value="2"/>
</dbReference>
<protein>
    <recommendedName>
        <fullName evidence="2">Riboflavin synthase</fullName>
        <ecNumber evidence="2">2.5.1.9</ecNumber>
    </recommendedName>
</protein>
<proteinExistence type="predicted"/>
<dbReference type="InterPro" id="IPR017938">
    <property type="entry name" value="Riboflavin_synthase-like_b-brl"/>
</dbReference>
<name>A0A520MUG9_9GAMM</name>
<dbReference type="PIRSF" id="PIRSF000498">
    <property type="entry name" value="Riboflavin_syn_A"/>
    <property type="match status" value="1"/>
</dbReference>
<dbReference type="AlphaFoldDB" id="A0A520MUG9"/>
<dbReference type="CDD" id="cd00402">
    <property type="entry name" value="Riboflavin_synthase_like"/>
    <property type="match status" value="1"/>
</dbReference>
<evidence type="ECO:0000256" key="1">
    <source>
        <dbReference type="ARBA" id="ARBA00022737"/>
    </source>
</evidence>
<accession>A0A520MUG9</accession>
<comment type="caution">
    <text evidence="5">The sequence shown here is derived from an EMBL/GenBank/DDBJ whole genome shotgun (WGS) entry which is preliminary data.</text>
</comment>
<dbReference type="NCBIfam" id="NF009566">
    <property type="entry name" value="PRK13020.1"/>
    <property type="match status" value="1"/>
</dbReference>
<dbReference type="NCBIfam" id="TIGR00187">
    <property type="entry name" value="ribE"/>
    <property type="match status" value="1"/>
</dbReference>
<evidence type="ECO:0000256" key="2">
    <source>
        <dbReference type="NCBIfam" id="TIGR00187"/>
    </source>
</evidence>
<feature type="domain" description="Lumazine-binding" evidence="4">
    <location>
        <begin position="1"/>
        <end position="97"/>
    </location>
</feature>
<dbReference type="EMBL" id="SHBL01000002">
    <property type="protein sequence ID" value="RZO24873.1"/>
    <property type="molecule type" value="Genomic_DNA"/>
</dbReference>
<dbReference type="PANTHER" id="PTHR21098:SF0">
    <property type="entry name" value="RIBOFLAVIN SYNTHASE"/>
    <property type="match status" value="1"/>
</dbReference>
<dbReference type="SUPFAM" id="SSF63380">
    <property type="entry name" value="Riboflavin synthase domain-like"/>
    <property type="match status" value="2"/>
</dbReference>
<dbReference type="PROSITE" id="PS51177">
    <property type="entry name" value="LUMAZINE_BIND"/>
    <property type="match status" value="2"/>
</dbReference>
<feature type="repeat" description="Lumazine-binding" evidence="3">
    <location>
        <begin position="98"/>
        <end position="194"/>
    </location>
</feature>
<evidence type="ECO:0000259" key="4">
    <source>
        <dbReference type="PROSITE" id="PS51177"/>
    </source>
</evidence>
<dbReference type="GO" id="GO:0004746">
    <property type="term" value="F:riboflavin synthase activity"/>
    <property type="evidence" value="ECO:0007669"/>
    <property type="project" value="UniProtKB-UniRule"/>
</dbReference>
<evidence type="ECO:0000313" key="6">
    <source>
        <dbReference type="Proteomes" id="UP000320146"/>
    </source>
</evidence>
<feature type="repeat" description="Lumazine-binding" evidence="3">
    <location>
        <begin position="1"/>
        <end position="97"/>
    </location>
</feature>
<dbReference type="Gene3D" id="2.40.30.20">
    <property type="match status" value="2"/>
</dbReference>
<dbReference type="EC" id="2.5.1.9" evidence="2"/>
<evidence type="ECO:0000313" key="5">
    <source>
        <dbReference type="EMBL" id="RZO24873.1"/>
    </source>
</evidence>
<dbReference type="NCBIfam" id="NF006767">
    <property type="entry name" value="PRK09289.1"/>
    <property type="match status" value="1"/>
</dbReference>
<dbReference type="InterPro" id="IPR023366">
    <property type="entry name" value="ATP_synth_asu-like_sf"/>
</dbReference>
<reference evidence="5 6" key="1">
    <citation type="submission" date="2019-02" db="EMBL/GenBank/DDBJ databases">
        <title>Prokaryotic population dynamics and viral predation in marine succession experiment using metagenomics: the confinement effect.</title>
        <authorList>
            <person name="Haro-Moreno J.M."/>
            <person name="Rodriguez-Valera F."/>
            <person name="Lopez-Perez M."/>
        </authorList>
    </citation>
    <scope>NUCLEOTIDE SEQUENCE [LARGE SCALE GENOMIC DNA]</scope>
    <source>
        <strain evidence="5">MED-G166</strain>
    </source>
</reference>
<keyword evidence="1" id="KW-0677">Repeat</keyword>
<dbReference type="PANTHER" id="PTHR21098">
    <property type="entry name" value="RIBOFLAVIN SYNTHASE ALPHA CHAIN"/>
    <property type="match status" value="1"/>
</dbReference>
<dbReference type="Proteomes" id="UP000320146">
    <property type="component" value="Unassembled WGS sequence"/>
</dbReference>